<dbReference type="GO" id="GO:0008703">
    <property type="term" value="F:5-amino-6-(5-phosphoribosylamino)uracil reductase activity"/>
    <property type="evidence" value="ECO:0007669"/>
    <property type="project" value="InterPro"/>
</dbReference>
<reference evidence="2 3" key="1">
    <citation type="submission" date="2020-08" db="EMBL/GenBank/DDBJ databases">
        <title>Genomic Encyclopedia of Type Strains, Phase IV (KMG-IV): sequencing the most valuable type-strain genomes for metagenomic binning, comparative biology and taxonomic classification.</title>
        <authorList>
            <person name="Goeker M."/>
        </authorList>
    </citation>
    <scope>NUCLEOTIDE SEQUENCE [LARGE SCALE GENOMIC DNA]</scope>
    <source>
        <strain evidence="2 3">YC6723</strain>
    </source>
</reference>
<dbReference type="EMBL" id="JACIEV010000012">
    <property type="protein sequence ID" value="MBB4155479.1"/>
    <property type="molecule type" value="Genomic_DNA"/>
</dbReference>
<sequence length="207" mass="22080">MRRINAGVFMSLDGVMQAPGGPGEDDDGGFTMGGWLPPIGDEGIFETVGALFTPPYALLLGRKTYDIFAGHWPFVEGEEAAFGQALTAADKYVVTSRTDPLPWANSHRLASIDAVAALKHTDGPDLLIQGSSTLYPALLAAGLIDRLTIMTFPVVLGHGKRLFGTGTPPLAMRMVEHRVTPRGTVVATYEPEGPAQTGHFLGHEPKE</sequence>
<dbReference type="AlphaFoldDB" id="A0A840FCY8"/>
<name>A0A840FCY8_9SPHN</name>
<accession>A0A840FCY8</accession>
<dbReference type="SUPFAM" id="SSF53597">
    <property type="entry name" value="Dihydrofolate reductase-like"/>
    <property type="match status" value="1"/>
</dbReference>
<evidence type="ECO:0000259" key="1">
    <source>
        <dbReference type="Pfam" id="PF01872"/>
    </source>
</evidence>
<feature type="domain" description="Bacterial bifunctional deaminase-reductase C-terminal" evidence="1">
    <location>
        <begin position="4"/>
        <end position="185"/>
    </location>
</feature>
<dbReference type="Pfam" id="PF01872">
    <property type="entry name" value="RibD_C"/>
    <property type="match status" value="1"/>
</dbReference>
<keyword evidence="3" id="KW-1185">Reference proteome</keyword>
<dbReference type="InterPro" id="IPR002734">
    <property type="entry name" value="RibDG_C"/>
</dbReference>
<dbReference type="InterPro" id="IPR024072">
    <property type="entry name" value="DHFR-like_dom_sf"/>
</dbReference>
<gene>
    <name evidence="2" type="ORF">GGQ80_003402</name>
</gene>
<dbReference type="RefSeq" id="WP_183987022.1">
    <property type="nucleotide sequence ID" value="NZ_JACIEV010000012.1"/>
</dbReference>
<dbReference type="GO" id="GO:0009231">
    <property type="term" value="P:riboflavin biosynthetic process"/>
    <property type="evidence" value="ECO:0007669"/>
    <property type="project" value="InterPro"/>
</dbReference>
<dbReference type="PANTHER" id="PTHR38011:SF2">
    <property type="entry name" value="BIFUNCTIONAL DEAMINASE-REDUCTASE DOMAIN PROTEIN"/>
    <property type="match status" value="1"/>
</dbReference>
<dbReference type="Gene3D" id="3.40.430.10">
    <property type="entry name" value="Dihydrofolate Reductase, subunit A"/>
    <property type="match status" value="1"/>
</dbReference>
<dbReference type="InterPro" id="IPR050765">
    <property type="entry name" value="Riboflavin_Biosynth_HTPR"/>
</dbReference>
<dbReference type="PANTHER" id="PTHR38011">
    <property type="entry name" value="DIHYDROFOLATE REDUCTASE FAMILY PROTEIN (AFU_ORTHOLOGUE AFUA_8G06820)"/>
    <property type="match status" value="1"/>
</dbReference>
<protein>
    <submittedName>
        <fullName evidence="2">Dihydrofolate reductase</fullName>
    </submittedName>
</protein>
<organism evidence="2 3">
    <name type="scientific">Sphingomonas jinjuensis</name>
    <dbReference type="NCBI Taxonomy" id="535907"/>
    <lineage>
        <taxon>Bacteria</taxon>
        <taxon>Pseudomonadati</taxon>
        <taxon>Pseudomonadota</taxon>
        <taxon>Alphaproteobacteria</taxon>
        <taxon>Sphingomonadales</taxon>
        <taxon>Sphingomonadaceae</taxon>
        <taxon>Sphingomonas</taxon>
    </lineage>
</organism>
<evidence type="ECO:0000313" key="2">
    <source>
        <dbReference type="EMBL" id="MBB4155479.1"/>
    </source>
</evidence>
<dbReference type="Proteomes" id="UP000529795">
    <property type="component" value="Unassembled WGS sequence"/>
</dbReference>
<evidence type="ECO:0000313" key="3">
    <source>
        <dbReference type="Proteomes" id="UP000529795"/>
    </source>
</evidence>
<proteinExistence type="predicted"/>
<comment type="caution">
    <text evidence="2">The sequence shown here is derived from an EMBL/GenBank/DDBJ whole genome shotgun (WGS) entry which is preliminary data.</text>
</comment>